<dbReference type="AlphaFoldDB" id="A0A250WVH7"/>
<dbReference type="InterPro" id="IPR027815">
    <property type="entry name" value="CSC1/OSCA1-like_cyt"/>
</dbReference>
<evidence type="ECO:0000313" key="4">
    <source>
        <dbReference type="EMBL" id="GAX74805.1"/>
    </source>
</evidence>
<gene>
    <name evidence="4" type="ORF">CEUSTIGMA_g2252.t1</name>
</gene>
<organism evidence="4 5">
    <name type="scientific">Chlamydomonas eustigma</name>
    <dbReference type="NCBI Taxonomy" id="1157962"/>
    <lineage>
        <taxon>Eukaryota</taxon>
        <taxon>Viridiplantae</taxon>
        <taxon>Chlorophyta</taxon>
        <taxon>core chlorophytes</taxon>
        <taxon>Chlorophyceae</taxon>
        <taxon>CS clade</taxon>
        <taxon>Chlamydomonadales</taxon>
        <taxon>Chlamydomonadaceae</taxon>
        <taxon>Chlamydomonas</taxon>
    </lineage>
</organism>
<feature type="region of interest" description="Disordered" evidence="1">
    <location>
        <begin position="1041"/>
        <end position="1068"/>
    </location>
</feature>
<feature type="transmembrane region" description="Helical" evidence="2">
    <location>
        <begin position="410"/>
        <end position="430"/>
    </location>
</feature>
<dbReference type="EMBL" id="BEGY01000009">
    <property type="protein sequence ID" value="GAX74805.1"/>
    <property type="molecule type" value="Genomic_DNA"/>
</dbReference>
<dbReference type="GO" id="GO:0005227">
    <property type="term" value="F:calcium-activated cation channel activity"/>
    <property type="evidence" value="ECO:0007669"/>
    <property type="project" value="InterPro"/>
</dbReference>
<dbReference type="SUPFAM" id="SSF54928">
    <property type="entry name" value="RNA-binding domain, RBD"/>
    <property type="match status" value="1"/>
</dbReference>
<keyword evidence="2" id="KW-1133">Transmembrane helix</keyword>
<dbReference type="GO" id="GO:0005886">
    <property type="term" value="C:plasma membrane"/>
    <property type="evidence" value="ECO:0007669"/>
    <property type="project" value="TreeGrafter"/>
</dbReference>
<proteinExistence type="predicted"/>
<comment type="caution">
    <text evidence="4">The sequence shown here is derived from an EMBL/GenBank/DDBJ whole genome shotgun (WGS) entry which is preliminary data.</text>
</comment>
<dbReference type="InterPro" id="IPR035979">
    <property type="entry name" value="RBD_domain_sf"/>
</dbReference>
<feature type="transmembrane region" description="Helical" evidence="2">
    <location>
        <begin position="564"/>
        <end position="584"/>
    </location>
</feature>
<dbReference type="OrthoDB" id="297739at2759"/>
<reference evidence="4 5" key="1">
    <citation type="submission" date="2017-08" db="EMBL/GenBank/DDBJ databases">
        <title>Acidophilic green algal genome provides insights into adaptation to an acidic environment.</title>
        <authorList>
            <person name="Hirooka S."/>
            <person name="Hirose Y."/>
            <person name="Kanesaki Y."/>
            <person name="Higuchi S."/>
            <person name="Fujiwara T."/>
            <person name="Onuma R."/>
            <person name="Era A."/>
            <person name="Ohbayashi R."/>
            <person name="Uzuka A."/>
            <person name="Nozaki H."/>
            <person name="Yoshikawa H."/>
            <person name="Miyagishima S.Y."/>
        </authorList>
    </citation>
    <scope>NUCLEOTIDE SEQUENCE [LARGE SCALE GENOMIC DNA]</scope>
    <source>
        <strain evidence="4 5">NIES-2499</strain>
    </source>
</reference>
<keyword evidence="2" id="KW-0472">Membrane</keyword>
<feature type="transmembrane region" description="Helical" evidence="2">
    <location>
        <begin position="733"/>
        <end position="754"/>
    </location>
</feature>
<dbReference type="GO" id="GO:0003676">
    <property type="term" value="F:nucleic acid binding"/>
    <property type="evidence" value="ECO:0007669"/>
    <property type="project" value="InterPro"/>
</dbReference>
<sequence>MSAVSENDPQSIDSESRSLWAKRYIDSSQIVSIYGEWREPSEEVALERYHKLHTHHTIYTETMATRTIDLKVFGQGHMLYFYFLKYMAIVFGCLSVCPGIIAVIVFLCGSWYNSSGSLEKSTIGNYGLVSTTNGTDSLGSLLAAQDSLAGAASTISFSNSKNAEIQLLVGQLFHLDSNHSPVTVAGSNKRATIIALSALDLVGCIGYFVFTLCFIVWTRRLAQRADDTTVTIKDYSVRVQGVPDDVNNEEIKKHFERWGEVARVDLARACYDLIDMVVERSEINEKEDRALAVLQRTAATFPKVDEELETELLQCKLDKVLINRAINAQQTVHGSNDIVEAYVVFKEELSRASCLSDQPGFWHRWNMPKEDRFRGKHALRVSSAPEPSDIIYENLELSKSTRASLWLSSWSVKMLLLLIGFVVISIAPAIQTDLGAWRGGVSQYECNLFCTYNSNGGVPTLNSTLTAVYKQCYDNGTLSNGISCGNQTICYECFCRLSLSTGSFTELSYCLPFKNVALFQIGAQALSVVAIVLVNLALPYLISALSAFERHHTRSSEARSSTQALLIMYFLNTAISILVANMYLPLLRAQIADSWIGTFLLLGIYSDLTPGWYSAVGKSLLLSQILGVGTRLAITYLDIFMYRRQVRNRWKSLTQKELNQAYEGPQFELYDRYGEHVGVVFVVMLYGSAMPLMYIVCLASFASAYIVDKYFLLQVCRWPITYNADLPMYVTNVLPYAAFVHLLFALWSFSFIAVPESGLVSSFLKSMCNSIAYGASNVWSNTNEFTPAQMSDRLAQADAFHFLGALFIFIAVYLLFMTLDPIVKALAPLLTRLLGRNIVVPELLNRTPKGKPDSPITGDETKDASYWKSEQALDSKAVEQDAEEEKRDATMTKVKRAGFRIIGIPEFDISVRSQLLVGPSTYLIEDVPEYEDAFAAVFEEKGVASELEEKINEREGRAVKKGALNTIKDKKRMKLREKAERLAQTPVTKPEVRAALATAGDAQGYNQARQQPPPFSSTLPPHAAPNGGYVPAAAAVVEKSEPGPGWHPDGTAAEVNRHQEKVTSTKKGIKSTAALASTAPDVQQQASMVYGANTSILKMHYAEEGKQGRHDALIPGTNGKDVADLESEIYGRL</sequence>
<evidence type="ECO:0000256" key="2">
    <source>
        <dbReference type="SAM" id="Phobius"/>
    </source>
</evidence>
<feature type="region of interest" description="Disordered" evidence="1">
    <location>
        <begin position="1003"/>
        <end position="1028"/>
    </location>
</feature>
<dbReference type="InterPro" id="IPR045122">
    <property type="entry name" value="Csc1-like"/>
</dbReference>
<keyword evidence="2" id="KW-0812">Transmembrane</keyword>
<feature type="transmembrane region" description="Helical" evidence="2">
    <location>
        <begin position="193"/>
        <end position="217"/>
    </location>
</feature>
<name>A0A250WVH7_9CHLO</name>
<dbReference type="Pfam" id="PF14703">
    <property type="entry name" value="PHM7_cyt"/>
    <property type="match status" value="1"/>
</dbReference>
<dbReference type="Proteomes" id="UP000232323">
    <property type="component" value="Unassembled WGS sequence"/>
</dbReference>
<protein>
    <recommendedName>
        <fullName evidence="3">CSC1/OSCA1-like cytosolic domain-containing protein</fullName>
    </recommendedName>
</protein>
<evidence type="ECO:0000313" key="5">
    <source>
        <dbReference type="Proteomes" id="UP000232323"/>
    </source>
</evidence>
<evidence type="ECO:0000256" key="1">
    <source>
        <dbReference type="SAM" id="MobiDB-lite"/>
    </source>
</evidence>
<dbReference type="PANTHER" id="PTHR13018:SF83">
    <property type="entry name" value="RRM DOMAIN-CONTAINING PROTEIN"/>
    <property type="match status" value="1"/>
</dbReference>
<feature type="transmembrane region" description="Helical" evidence="2">
    <location>
        <begin position="86"/>
        <end position="112"/>
    </location>
</feature>
<dbReference type="CDD" id="cd00590">
    <property type="entry name" value="RRM_SF"/>
    <property type="match status" value="1"/>
</dbReference>
<feature type="transmembrane region" description="Helical" evidence="2">
    <location>
        <begin position="621"/>
        <end position="642"/>
    </location>
</feature>
<feature type="transmembrane region" description="Helical" evidence="2">
    <location>
        <begin position="679"/>
        <end position="707"/>
    </location>
</feature>
<evidence type="ECO:0000259" key="3">
    <source>
        <dbReference type="Pfam" id="PF14703"/>
    </source>
</evidence>
<dbReference type="PANTHER" id="PTHR13018">
    <property type="entry name" value="PROBABLE MEMBRANE PROTEIN DUF221-RELATED"/>
    <property type="match status" value="1"/>
</dbReference>
<accession>A0A250WVH7</accession>
<feature type="transmembrane region" description="Helical" evidence="2">
    <location>
        <begin position="521"/>
        <end position="543"/>
    </location>
</feature>
<feature type="transmembrane region" description="Helical" evidence="2">
    <location>
        <begin position="799"/>
        <end position="819"/>
    </location>
</feature>
<keyword evidence="5" id="KW-1185">Reference proteome</keyword>
<feature type="domain" description="CSC1/OSCA1-like cytosolic" evidence="3">
    <location>
        <begin position="234"/>
        <end position="394"/>
    </location>
</feature>